<name>B9T6M4_RICCO</name>
<dbReference type="Pfam" id="PF00854">
    <property type="entry name" value="PTR2"/>
    <property type="match status" value="2"/>
</dbReference>
<dbReference type="PROSITE" id="PS01023">
    <property type="entry name" value="PTR2_2"/>
    <property type="match status" value="2"/>
</dbReference>
<sequence length="1121" mass="125640">MEQEDIYTKDGTIDFSGNPAIKKKTGTWKACPYILGNECCERLAYYGINTNLVNYLKFQLNQGSVQAVNNVTNWSGTCYVMPLLGAFLADAYLGRYWTIASFSIIYVLGMTLLTLSASLHGLMPSCDNHTNVCNPTGKQTAVFFLGLYLIALGTGGIKPCVSSFGADQFDDSDEAEKKKKSSFFNWFYFSINIGALVASSVLVWIQTNVGWGWGFGIPAVAMAIAVMTFFSGIKLYRNQRPGGSPLTRICQVIVASLRKFRVQVPKDESLLFETSDEESAVKGSRKLDHTEQLSFFDKAAVETPSDCVKGSVNKWSLCTVTQVEELKSVIRLLPIWATGIIFSAVYSQMGTLFVLQGNTMDLQMSRSFEIPSASLSLFDTISVIFWVPIYDRVIVPIARRFTGHKNGFTQLQRIAIGLVISIVAMMVAGTLEMVRLRQVRKHNYYKLKHIPISIFWQVPQYFIIGCAEVFTFIGQLEFFYEQAPDAMRSLCSALSLTTAALGNYLSTLLVNVVTDLSTRHGSPGWIPDNLNYGHLHYFFWLLAVLSLQIPEETMAEDDIYTKDGTLNIKGEPANKKKTGNWKACRFILGNECCERLAYYGMSTNLVNYLQDRLNQGNVAASNNVTNWSGTCYITPLIGAFLADAYFGRYWTIASFVMIYIFGMALLTISASAPGLKPFCDKHSCHPTKTQTAVTFAALYLIALGTGGIKPCVSSFGADQFDETDDDEKKKKSSFFNWFYFSINIGALIASSVLVWIQMNVGWGWGFGVPAVAMAIAVVFFFAGSKLYRLQRPGGSPITRLLQVIVASFRKLNVQVPDDKSLLYETTDEESQIQGSRKLEHTDKLKFFDKAAVETQTDSVKDSTNPWRLCTVTQVEELKAIIRLLPVWASGIVFATVYGQMSTMFVLQGNTMNQHMGPHFKIPSASLSLFDTLSVIFWTPVYDRLIVPYARKYTGNERGFTQLQRMGIGLVISIFSMITAGVLEVVRLNYVQRNNYYDLEYIPMSIFWQVPQYFLIGCAEVFTFIGQLEFFYDQAPDAMRSLCSALSLTTVALGNYLSTVLVTVVTKVTTRHGKLGWIPDNLNRGHLDYFYWLLAILSLLNFFVYLWIAKWYTYKKATGRAH</sequence>
<feature type="transmembrane region" description="Helical" evidence="7">
    <location>
        <begin position="490"/>
        <end position="512"/>
    </location>
</feature>
<protein>
    <submittedName>
        <fullName evidence="8">Peptide transporter, putative</fullName>
    </submittedName>
</protein>
<dbReference type="InParanoid" id="B9T6M4"/>
<dbReference type="eggNOG" id="KOG1237">
    <property type="taxonomic scope" value="Eukaryota"/>
</dbReference>
<evidence type="ECO:0000256" key="2">
    <source>
        <dbReference type="ARBA" id="ARBA00005982"/>
    </source>
</evidence>
<dbReference type="InterPro" id="IPR018456">
    <property type="entry name" value="PTR2_symporter_CS"/>
</dbReference>
<feature type="transmembrane region" description="Helical" evidence="7">
    <location>
        <begin position="454"/>
        <end position="478"/>
    </location>
</feature>
<feature type="transmembrane region" description="Helical" evidence="7">
    <location>
        <begin position="1088"/>
        <end position="1107"/>
    </location>
</feature>
<dbReference type="GO" id="GO:0016020">
    <property type="term" value="C:membrane"/>
    <property type="evidence" value="ECO:0000318"/>
    <property type="project" value="GO_Central"/>
</dbReference>
<comment type="similarity">
    <text evidence="2 6">Belongs to the major facilitator superfamily. Proton-dependent oligopeptide transporter (POT/PTR) (TC 2.A.17) family.</text>
</comment>
<feature type="transmembrane region" description="Helical" evidence="7">
    <location>
        <begin position="211"/>
        <end position="230"/>
    </location>
</feature>
<dbReference type="GO" id="GO:0042938">
    <property type="term" value="P:dipeptide transport"/>
    <property type="evidence" value="ECO:0000318"/>
    <property type="project" value="GO_Central"/>
</dbReference>
<evidence type="ECO:0000256" key="5">
    <source>
        <dbReference type="ARBA" id="ARBA00023136"/>
    </source>
</evidence>
<dbReference type="GO" id="GO:0055085">
    <property type="term" value="P:transmembrane transport"/>
    <property type="evidence" value="ECO:0000318"/>
    <property type="project" value="GO_Central"/>
</dbReference>
<feature type="transmembrane region" description="Helical" evidence="7">
    <location>
        <begin position="649"/>
        <end position="672"/>
    </location>
</feature>
<dbReference type="PANTHER" id="PTHR11654">
    <property type="entry name" value="OLIGOPEPTIDE TRANSPORTER-RELATED"/>
    <property type="match status" value="1"/>
</dbReference>
<accession>B9T6M4</accession>
<dbReference type="GO" id="GO:0042937">
    <property type="term" value="F:tripeptide transmembrane transporter activity"/>
    <property type="evidence" value="ECO:0000318"/>
    <property type="project" value="GO_Central"/>
</dbReference>
<feature type="transmembrane region" description="Helical" evidence="7">
    <location>
        <begin position="1043"/>
        <end position="1068"/>
    </location>
</feature>
<feature type="transmembrane region" description="Helical" evidence="7">
    <location>
        <begin position="967"/>
        <end position="989"/>
    </location>
</feature>
<proteinExistence type="inferred from homology"/>
<organism evidence="8 9">
    <name type="scientific">Ricinus communis</name>
    <name type="common">Castor bean</name>
    <dbReference type="NCBI Taxonomy" id="3988"/>
    <lineage>
        <taxon>Eukaryota</taxon>
        <taxon>Viridiplantae</taxon>
        <taxon>Streptophyta</taxon>
        <taxon>Embryophyta</taxon>
        <taxon>Tracheophyta</taxon>
        <taxon>Spermatophyta</taxon>
        <taxon>Magnoliopsida</taxon>
        <taxon>eudicotyledons</taxon>
        <taxon>Gunneridae</taxon>
        <taxon>Pentapetalae</taxon>
        <taxon>rosids</taxon>
        <taxon>fabids</taxon>
        <taxon>Malpighiales</taxon>
        <taxon>Euphorbiaceae</taxon>
        <taxon>Acalyphoideae</taxon>
        <taxon>Acalypheae</taxon>
        <taxon>Ricinus</taxon>
    </lineage>
</organism>
<evidence type="ECO:0000256" key="7">
    <source>
        <dbReference type="SAM" id="Phobius"/>
    </source>
</evidence>
<feature type="transmembrane region" description="Helical" evidence="7">
    <location>
        <begin position="762"/>
        <end position="782"/>
    </location>
</feature>
<comment type="subcellular location">
    <subcellularLocation>
        <location evidence="1 6">Membrane</location>
        <topology evidence="1 6">Multi-pass membrane protein</topology>
    </subcellularLocation>
</comment>
<dbReference type="SUPFAM" id="SSF103473">
    <property type="entry name" value="MFS general substrate transporter"/>
    <property type="match status" value="2"/>
</dbReference>
<feature type="transmembrane region" description="Helical" evidence="7">
    <location>
        <begin position="733"/>
        <end position="756"/>
    </location>
</feature>
<reference evidence="9" key="1">
    <citation type="journal article" date="2010" name="Nat. Biotechnol.">
        <title>Draft genome sequence of the oilseed species Ricinus communis.</title>
        <authorList>
            <person name="Chan A.P."/>
            <person name="Crabtree J."/>
            <person name="Zhao Q."/>
            <person name="Lorenzi H."/>
            <person name="Orvis J."/>
            <person name="Puiu D."/>
            <person name="Melake-Berhan A."/>
            <person name="Jones K.M."/>
            <person name="Redman J."/>
            <person name="Chen G."/>
            <person name="Cahoon E.B."/>
            <person name="Gedil M."/>
            <person name="Stanke M."/>
            <person name="Haas B.J."/>
            <person name="Wortman J.R."/>
            <person name="Fraser-Liggett C.M."/>
            <person name="Ravel J."/>
            <person name="Rabinowicz P.D."/>
        </authorList>
    </citation>
    <scope>NUCLEOTIDE SEQUENCE [LARGE SCALE GENOMIC DNA]</scope>
    <source>
        <strain evidence="9">cv. Hale</strain>
    </source>
</reference>
<dbReference type="Gene3D" id="1.20.1250.20">
    <property type="entry name" value="MFS general substrate transporter like domains"/>
    <property type="match status" value="2"/>
</dbReference>
<feature type="transmembrane region" description="Helical" evidence="7">
    <location>
        <begin position="1009"/>
        <end position="1031"/>
    </location>
</feature>
<keyword evidence="9" id="KW-1185">Reference proteome</keyword>
<evidence type="ECO:0000256" key="3">
    <source>
        <dbReference type="ARBA" id="ARBA00022692"/>
    </source>
</evidence>
<feature type="transmembrane region" description="Helical" evidence="7">
    <location>
        <begin position="692"/>
        <end position="712"/>
    </location>
</feature>
<dbReference type="InterPro" id="IPR036259">
    <property type="entry name" value="MFS_trans_sf"/>
</dbReference>
<feature type="transmembrane region" description="Helical" evidence="7">
    <location>
        <begin position="186"/>
        <end position="205"/>
    </location>
</feature>
<feature type="transmembrane region" description="Helical" evidence="7">
    <location>
        <begin position="926"/>
        <end position="946"/>
    </location>
</feature>
<feature type="transmembrane region" description="Helical" evidence="7">
    <location>
        <begin position="332"/>
        <end position="355"/>
    </location>
</feature>
<evidence type="ECO:0000256" key="1">
    <source>
        <dbReference type="ARBA" id="ARBA00004141"/>
    </source>
</evidence>
<keyword evidence="3 6" id="KW-0812">Transmembrane</keyword>
<keyword evidence="6" id="KW-0813">Transport</keyword>
<evidence type="ECO:0000256" key="6">
    <source>
        <dbReference type="RuleBase" id="RU003755"/>
    </source>
</evidence>
<dbReference type="InterPro" id="IPR000109">
    <property type="entry name" value="POT_fam"/>
</dbReference>
<feature type="transmembrane region" description="Helical" evidence="7">
    <location>
        <begin position="886"/>
        <end position="906"/>
    </location>
</feature>
<feature type="transmembrane region" description="Helical" evidence="7">
    <location>
        <begin position="96"/>
        <end position="115"/>
    </location>
</feature>
<keyword evidence="5 7" id="KW-0472">Membrane</keyword>
<dbReference type="EMBL" id="EQ974622">
    <property type="protein sequence ID" value="EEF28493.1"/>
    <property type="molecule type" value="Genomic_DNA"/>
</dbReference>
<dbReference type="Proteomes" id="UP000008311">
    <property type="component" value="Unassembled WGS sequence"/>
</dbReference>
<feature type="transmembrane region" description="Helical" evidence="7">
    <location>
        <begin position="414"/>
        <end position="434"/>
    </location>
</feature>
<dbReference type="AlphaFoldDB" id="B9T6M4"/>
<keyword evidence="4 7" id="KW-1133">Transmembrane helix</keyword>
<evidence type="ECO:0000313" key="8">
    <source>
        <dbReference type="EMBL" id="EEF28493.1"/>
    </source>
</evidence>
<evidence type="ECO:0000256" key="4">
    <source>
        <dbReference type="ARBA" id="ARBA00022989"/>
    </source>
</evidence>
<gene>
    <name evidence="8" type="ORF">RCOM_0098850</name>
</gene>
<dbReference type="PROSITE" id="PS01022">
    <property type="entry name" value="PTR2_1"/>
    <property type="match status" value="2"/>
</dbReference>
<feature type="transmembrane region" description="Helical" evidence="7">
    <location>
        <begin position="375"/>
        <end position="393"/>
    </location>
</feature>
<evidence type="ECO:0000313" key="9">
    <source>
        <dbReference type="Proteomes" id="UP000008311"/>
    </source>
</evidence>
<dbReference type="FunCoup" id="B9T6M4">
    <property type="interactions" value="1307"/>
</dbReference>
<dbReference type="GO" id="GO:0071916">
    <property type="term" value="F:dipeptide transmembrane transporter activity"/>
    <property type="evidence" value="ECO:0000318"/>
    <property type="project" value="GO_Central"/>
</dbReference>